<comment type="caution">
    <text evidence="9">The sequence shown here is derived from an EMBL/GenBank/DDBJ whole genome shotgun (WGS) entry which is preliminary data.</text>
</comment>
<evidence type="ECO:0000256" key="7">
    <source>
        <dbReference type="ARBA" id="ARBA00023136"/>
    </source>
</evidence>
<dbReference type="FunFam" id="3.90.550.10:FF:000170">
    <property type="entry name" value="Dolichol-phosphate mannosyltransferase"/>
    <property type="match status" value="1"/>
</dbReference>
<evidence type="ECO:0000259" key="8">
    <source>
        <dbReference type="Pfam" id="PF00535"/>
    </source>
</evidence>
<dbReference type="GO" id="GO:0009103">
    <property type="term" value="P:lipopolysaccharide biosynthetic process"/>
    <property type="evidence" value="ECO:0007669"/>
    <property type="project" value="UniProtKB-KW"/>
</dbReference>
<dbReference type="EMBL" id="BSFE01000013">
    <property type="protein sequence ID" value="GLK53690.1"/>
    <property type="molecule type" value="Genomic_DNA"/>
</dbReference>
<proteinExistence type="predicted"/>
<organism evidence="9 10">
    <name type="scientific">Maricaulis virginensis</name>
    <dbReference type="NCBI Taxonomy" id="144022"/>
    <lineage>
        <taxon>Bacteria</taxon>
        <taxon>Pseudomonadati</taxon>
        <taxon>Pseudomonadota</taxon>
        <taxon>Alphaproteobacteria</taxon>
        <taxon>Maricaulales</taxon>
        <taxon>Maricaulaceae</taxon>
        <taxon>Maricaulis</taxon>
    </lineage>
</organism>
<keyword evidence="2 9" id="KW-0328">Glycosyltransferase</keyword>
<evidence type="ECO:0000256" key="5">
    <source>
        <dbReference type="ARBA" id="ARBA00022985"/>
    </source>
</evidence>
<dbReference type="GO" id="GO:0099621">
    <property type="term" value="F:undecaprenyl-phosphate 4-deoxy-4-formamido-L-arabinose transferase activity"/>
    <property type="evidence" value="ECO:0007669"/>
    <property type="project" value="TreeGrafter"/>
</dbReference>
<dbReference type="GO" id="GO:0005886">
    <property type="term" value="C:plasma membrane"/>
    <property type="evidence" value="ECO:0007669"/>
    <property type="project" value="TreeGrafter"/>
</dbReference>
<dbReference type="InterPro" id="IPR001173">
    <property type="entry name" value="Glyco_trans_2-like"/>
</dbReference>
<keyword evidence="4" id="KW-0812">Transmembrane</keyword>
<dbReference type="AlphaFoldDB" id="A0A9W6IQW1"/>
<evidence type="ECO:0000256" key="2">
    <source>
        <dbReference type="ARBA" id="ARBA00022676"/>
    </source>
</evidence>
<evidence type="ECO:0000256" key="6">
    <source>
        <dbReference type="ARBA" id="ARBA00022989"/>
    </source>
</evidence>
<feature type="domain" description="Glycosyltransferase 2-like" evidence="8">
    <location>
        <begin position="12"/>
        <end position="175"/>
    </location>
</feature>
<evidence type="ECO:0000256" key="3">
    <source>
        <dbReference type="ARBA" id="ARBA00022679"/>
    </source>
</evidence>
<dbReference type="InterPro" id="IPR029044">
    <property type="entry name" value="Nucleotide-diphossugar_trans"/>
</dbReference>
<protein>
    <submittedName>
        <fullName evidence="9">Dolichol-phosphate mannosyltransferase</fullName>
    </submittedName>
</protein>
<keyword evidence="1" id="KW-1003">Cell membrane</keyword>
<gene>
    <name evidence="9" type="ORF">GCM10017621_31980</name>
</gene>
<keyword evidence="5" id="KW-0448">Lipopolysaccharide biosynthesis</keyword>
<dbReference type="PANTHER" id="PTHR48090:SF3">
    <property type="entry name" value="UNDECAPRENYL-PHOSPHATE 4-DEOXY-4-FORMAMIDO-L-ARABINOSE TRANSFERASE"/>
    <property type="match status" value="1"/>
</dbReference>
<dbReference type="SUPFAM" id="SSF53448">
    <property type="entry name" value="Nucleotide-diphospho-sugar transferases"/>
    <property type="match status" value="1"/>
</dbReference>
<sequence length="248" mass="27375">MSQTSSALPDISVVVPAYNEAGNVVPLAREIAEALEGRNFEIIFVDDHSSDATREELVAAKAELPMLRVVSHRHNAGQSRSIRTGVMHARGAVVATLDGDGQNPPQDLPTVIDALTRPDAPEGLALVGGDRTANRQDSTWKKFASRVGNGIRKGLLSDDCNDTGCGLKAFRRQAYLELPFFDHQHRFIPALMNREGYLCEFRPVSHRHRTIGSSKYTNFGRLFASLTDILGMMWLNSRARSPRGTDEY</sequence>
<keyword evidence="3" id="KW-0808">Transferase</keyword>
<dbReference type="Pfam" id="PF00535">
    <property type="entry name" value="Glycos_transf_2"/>
    <property type="match status" value="1"/>
</dbReference>
<dbReference type="Gene3D" id="3.90.550.10">
    <property type="entry name" value="Spore Coat Polysaccharide Biosynthesis Protein SpsA, Chain A"/>
    <property type="match status" value="1"/>
</dbReference>
<keyword evidence="10" id="KW-1185">Reference proteome</keyword>
<evidence type="ECO:0000256" key="4">
    <source>
        <dbReference type="ARBA" id="ARBA00022692"/>
    </source>
</evidence>
<keyword evidence="6" id="KW-1133">Transmembrane helix</keyword>
<evidence type="ECO:0000313" key="10">
    <source>
        <dbReference type="Proteomes" id="UP001143486"/>
    </source>
</evidence>
<reference evidence="9" key="2">
    <citation type="submission" date="2023-01" db="EMBL/GenBank/DDBJ databases">
        <authorList>
            <person name="Sun Q."/>
            <person name="Evtushenko L."/>
        </authorList>
    </citation>
    <scope>NUCLEOTIDE SEQUENCE</scope>
    <source>
        <strain evidence="9">VKM B-1513</strain>
    </source>
</reference>
<dbReference type="Proteomes" id="UP001143486">
    <property type="component" value="Unassembled WGS sequence"/>
</dbReference>
<dbReference type="InterPro" id="IPR050256">
    <property type="entry name" value="Glycosyltransferase_2"/>
</dbReference>
<reference evidence="9" key="1">
    <citation type="journal article" date="2014" name="Int. J. Syst. Evol. Microbiol.">
        <title>Complete genome sequence of Corynebacterium casei LMG S-19264T (=DSM 44701T), isolated from a smear-ripened cheese.</title>
        <authorList>
            <consortium name="US DOE Joint Genome Institute (JGI-PGF)"/>
            <person name="Walter F."/>
            <person name="Albersmeier A."/>
            <person name="Kalinowski J."/>
            <person name="Ruckert C."/>
        </authorList>
    </citation>
    <scope>NUCLEOTIDE SEQUENCE</scope>
    <source>
        <strain evidence="9">VKM B-1513</strain>
    </source>
</reference>
<dbReference type="RefSeq" id="WP_271188031.1">
    <property type="nucleotide sequence ID" value="NZ_BSFE01000013.1"/>
</dbReference>
<accession>A0A9W6IQW1</accession>
<dbReference type="CDD" id="cd04179">
    <property type="entry name" value="DPM_DPG-synthase_like"/>
    <property type="match status" value="1"/>
</dbReference>
<evidence type="ECO:0000256" key="1">
    <source>
        <dbReference type="ARBA" id="ARBA00022475"/>
    </source>
</evidence>
<keyword evidence="7" id="KW-0472">Membrane</keyword>
<evidence type="ECO:0000313" key="9">
    <source>
        <dbReference type="EMBL" id="GLK53690.1"/>
    </source>
</evidence>
<name>A0A9W6IQW1_9PROT</name>
<dbReference type="PANTHER" id="PTHR48090">
    <property type="entry name" value="UNDECAPRENYL-PHOSPHATE 4-DEOXY-4-FORMAMIDO-L-ARABINOSE TRANSFERASE-RELATED"/>
    <property type="match status" value="1"/>
</dbReference>